<evidence type="ECO:0000313" key="6">
    <source>
        <dbReference type="EMBL" id="KAA0971150.1"/>
    </source>
</evidence>
<dbReference type="GO" id="GO:0035999">
    <property type="term" value="P:tetrahydrofolate interconversion"/>
    <property type="evidence" value="ECO:0007669"/>
    <property type="project" value="TreeGrafter"/>
</dbReference>
<feature type="binding site" evidence="4">
    <location>
        <position position="61"/>
    </location>
    <ligand>
        <name>substrate</name>
    </ligand>
</feature>
<dbReference type="Pfam" id="PF01812">
    <property type="entry name" value="5-FTHF_cyc-lig"/>
    <property type="match status" value="1"/>
</dbReference>
<organism evidence="6 7">
    <name type="scientific">Aureimonas fodinaquatilis</name>
    <dbReference type="NCBI Taxonomy" id="2565783"/>
    <lineage>
        <taxon>Bacteria</taxon>
        <taxon>Pseudomonadati</taxon>
        <taxon>Pseudomonadota</taxon>
        <taxon>Alphaproteobacteria</taxon>
        <taxon>Hyphomicrobiales</taxon>
        <taxon>Aurantimonadaceae</taxon>
        <taxon>Aureimonas</taxon>
    </lineage>
</organism>
<evidence type="ECO:0000256" key="3">
    <source>
        <dbReference type="ARBA" id="ARBA00022840"/>
    </source>
</evidence>
<dbReference type="RefSeq" id="WP_149300462.1">
    <property type="nucleotide sequence ID" value="NZ_VTWH01000002.1"/>
</dbReference>
<keyword evidence="5" id="KW-0460">Magnesium</keyword>
<dbReference type="EMBL" id="VTWH01000002">
    <property type="protein sequence ID" value="KAA0971150.1"/>
    <property type="molecule type" value="Genomic_DNA"/>
</dbReference>
<comment type="similarity">
    <text evidence="1 5">Belongs to the 5-formyltetrahydrofolate cyclo-ligase family.</text>
</comment>
<dbReference type="SUPFAM" id="SSF100950">
    <property type="entry name" value="NagB/RpiA/CoA transferase-like"/>
    <property type="match status" value="1"/>
</dbReference>
<dbReference type="Gene3D" id="3.40.50.10420">
    <property type="entry name" value="NagB/RpiA/CoA transferase-like"/>
    <property type="match status" value="1"/>
</dbReference>
<dbReference type="Proteomes" id="UP000324738">
    <property type="component" value="Unassembled WGS sequence"/>
</dbReference>
<keyword evidence="5" id="KW-0479">Metal-binding</keyword>
<dbReference type="GO" id="GO:0009396">
    <property type="term" value="P:folic acid-containing compound biosynthetic process"/>
    <property type="evidence" value="ECO:0007669"/>
    <property type="project" value="TreeGrafter"/>
</dbReference>
<evidence type="ECO:0000313" key="7">
    <source>
        <dbReference type="Proteomes" id="UP000324738"/>
    </source>
</evidence>
<proteinExistence type="inferred from homology"/>
<keyword evidence="7" id="KW-1185">Reference proteome</keyword>
<protein>
    <recommendedName>
        <fullName evidence="5">5-formyltetrahydrofolate cyclo-ligase</fullName>
        <ecNumber evidence="5">6.3.3.2</ecNumber>
    </recommendedName>
</protein>
<keyword evidence="6" id="KW-0436">Ligase</keyword>
<dbReference type="PIRSF" id="PIRSF006806">
    <property type="entry name" value="FTHF_cligase"/>
    <property type="match status" value="1"/>
</dbReference>
<dbReference type="GO" id="GO:0046872">
    <property type="term" value="F:metal ion binding"/>
    <property type="evidence" value="ECO:0007669"/>
    <property type="project" value="UniProtKB-KW"/>
</dbReference>
<name>A0A5B0E064_9HYPH</name>
<dbReference type="EC" id="6.3.3.2" evidence="5"/>
<sequence length="193" mass="20971">MTPHSLNLEKQRVREAVLAARDALSAEFRMAASDAIEQRVAESLPQISQAIVSGYLSIRSEVNPRDLMQQLADRGHRLCVPAIVAGELEFRQLEAGALLQPQGFGTAAPGPDVAVLRPDIMLVPLAAFDRQGGRMGYGKGFYDRAIARFRADGAPLMTIGLAFSVQEVGAVPMSDHDEPLDMIVTECSTFHRL</sequence>
<comment type="catalytic activity">
    <reaction evidence="5">
        <text>(6S)-5-formyl-5,6,7,8-tetrahydrofolate + ATP = (6R)-5,10-methenyltetrahydrofolate + ADP + phosphate</text>
        <dbReference type="Rhea" id="RHEA:10488"/>
        <dbReference type="ChEBI" id="CHEBI:30616"/>
        <dbReference type="ChEBI" id="CHEBI:43474"/>
        <dbReference type="ChEBI" id="CHEBI:57455"/>
        <dbReference type="ChEBI" id="CHEBI:57457"/>
        <dbReference type="ChEBI" id="CHEBI:456216"/>
        <dbReference type="EC" id="6.3.3.2"/>
    </reaction>
</comment>
<dbReference type="OrthoDB" id="9801938at2"/>
<dbReference type="AlphaFoldDB" id="A0A5B0E064"/>
<dbReference type="GO" id="GO:0030272">
    <property type="term" value="F:5-formyltetrahydrofolate cyclo-ligase activity"/>
    <property type="evidence" value="ECO:0007669"/>
    <property type="project" value="UniProtKB-EC"/>
</dbReference>
<accession>A0A5B0E064</accession>
<evidence type="ECO:0000256" key="5">
    <source>
        <dbReference type="RuleBase" id="RU361279"/>
    </source>
</evidence>
<feature type="binding site" evidence="4">
    <location>
        <position position="56"/>
    </location>
    <ligand>
        <name>substrate</name>
    </ligand>
</feature>
<evidence type="ECO:0000256" key="2">
    <source>
        <dbReference type="ARBA" id="ARBA00022741"/>
    </source>
</evidence>
<evidence type="ECO:0000256" key="1">
    <source>
        <dbReference type="ARBA" id="ARBA00010638"/>
    </source>
</evidence>
<dbReference type="NCBIfam" id="TIGR02727">
    <property type="entry name" value="MTHFS_bact"/>
    <property type="match status" value="1"/>
</dbReference>
<dbReference type="PANTHER" id="PTHR23407:SF1">
    <property type="entry name" value="5-FORMYLTETRAHYDROFOLATE CYCLO-LIGASE"/>
    <property type="match status" value="1"/>
</dbReference>
<keyword evidence="3 4" id="KW-0067">ATP-binding</keyword>
<comment type="caution">
    <text evidence="6">The sequence shown here is derived from an EMBL/GenBank/DDBJ whole genome shotgun (WGS) entry which is preliminary data.</text>
</comment>
<dbReference type="PANTHER" id="PTHR23407">
    <property type="entry name" value="ATPASE INHIBITOR/5-FORMYLTETRAHYDROFOLATE CYCLO-LIGASE"/>
    <property type="match status" value="1"/>
</dbReference>
<dbReference type="GO" id="GO:0005524">
    <property type="term" value="F:ATP binding"/>
    <property type="evidence" value="ECO:0007669"/>
    <property type="project" value="UniProtKB-KW"/>
</dbReference>
<evidence type="ECO:0000256" key="4">
    <source>
        <dbReference type="PIRSR" id="PIRSR006806-1"/>
    </source>
</evidence>
<feature type="binding site" evidence="4">
    <location>
        <begin position="10"/>
        <end position="14"/>
    </location>
    <ligand>
        <name>ATP</name>
        <dbReference type="ChEBI" id="CHEBI:30616"/>
    </ligand>
</feature>
<gene>
    <name evidence="6" type="ORF">FPY71_11980</name>
</gene>
<dbReference type="InterPro" id="IPR002698">
    <property type="entry name" value="FTHF_cligase"/>
</dbReference>
<reference evidence="6 7" key="1">
    <citation type="submission" date="2019-08" db="EMBL/GenBank/DDBJ databases">
        <title>Aureimonas fodiniaquatilis sp. nov., isolated from a coal mine wastewater.</title>
        <authorList>
            <person name="Kim W."/>
        </authorList>
    </citation>
    <scope>NUCLEOTIDE SEQUENCE [LARGE SCALE GENOMIC DNA]</scope>
    <source>
        <strain evidence="6 7">CAU 1482</strain>
    </source>
</reference>
<comment type="cofactor">
    <cofactor evidence="5">
        <name>Mg(2+)</name>
        <dbReference type="ChEBI" id="CHEBI:18420"/>
    </cofactor>
</comment>
<feature type="binding site" evidence="4">
    <location>
        <begin position="134"/>
        <end position="142"/>
    </location>
    <ligand>
        <name>ATP</name>
        <dbReference type="ChEBI" id="CHEBI:30616"/>
    </ligand>
</feature>
<dbReference type="InterPro" id="IPR037171">
    <property type="entry name" value="NagB/RpiA_transferase-like"/>
</dbReference>
<dbReference type="InterPro" id="IPR024185">
    <property type="entry name" value="FTHF_cligase-like_sf"/>
</dbReference>
<keyword evidence="2 4" id="KW-0547">Nucleotide-binding</keyword>